<evidence type="ECO:0000313" key="2">
    <source>
        <dbReference type="Proteomes" id="UP001371224"/>
    </source>
</evidence>
<evidence type="ECO:0008006" key="3">
    <source>
        <dbReference type="Google" id="ProtNLM"/>
    </source>
</evidence>
<keyword evidence="2" id="KW-1185">Reference proteome</keyword>
<protein>
    <recommendedName>
        <fullName evidence="3">HK97 gp10 family phage protein</fullName>
    </recommendedName>
</protein>
<proteinExistence type="predicted"/>
<sequence>MAGKTDPEFEFVLPDLRSLFADLKAFQPKLATDVRRDLRRSGDDIIAKQRAILTGRLPGPIRKTGSELRMVYPKGRKPYLAIRNVYETGEGSDGGVDDLRSKIRAGLKTSVTSGKTRSSVQIKTTGPRNDGYNMAKVWQARRFRHPIFGHLGWMDQQGMPYFWGPAYDGVEDMQRKVQKILDNAVATLSKG</sequence>
<organism evidence="1 2">
    <name type="scientific">Microbacterium bandirmense</name>
    <dbReference type="NCBI Taxonomy" id="3122050"/>
    <lineage>
        <taxon>Bacteria</taxon>
        <taxon>Bacillati</taxon>
        <taxon>Actinomycetota</taxon>
        <taxon>Actinomycetes</taxon>
        <taxon>Micrococcales</taxon>
        <taxon>Microbacteriaceae</taxon>
        <taxon>Microbacterium</taxon>
    </lineage>
</organism>
<name>A0ABU8L6W2_9MICO</name>
<dbReference type="RefSeq" id="WP_337330727.1">
    <property type="nucleotide sequence ID" value="NZ_JBBDGM010000001.1"/>
</dbReference>
<comment type="caution">
    <text evidence="1">The sequence shown here is derived from an EMBL/GenBank/DDBJ whole genome shotgun (WGS) entry which is preliminary data.</text>
</comment>
<reference evidence="1 2" key="1">
    <citation type="submission" date="2024-02" db="EMBL/GenBank/DDBJ databases">
        <authorList>
            <person name="Saticioglu I.B."/>
        </authorList>
    </citation>
    <scope>NUCLEOTIDE SEQUENCE [LARGE SCALE GENOMIC DNA]</scope>
    <source>
        <strain evidence="1 2">Mu-80</strain>
    </source>
</reference>
<gene>
    <name evidence="1" type="ORF">WDU99_01840</name>
</gene>
<dbReference type="Proteomes" id="UP001371224">
    <property type="component" value="Unassembled WGS sequence"/>
</dbReference>
<dbReference type="EMBL" id="JBBDGM010000001">
    <property type="protein sequence ID" value="MEJ1087054.1"/>
    <property type="molecule type" value="Genomic_DNA"/>
</dbReference>
<evidence type="ECO:0000313" key="1">
    <source>
        <dbReference type="EMBL" id="MEJ1087054.1"/>
    </source>
</evidence>
<accession>A0ABU8L6W2</accession>